<name>A0A078A223_STYLE</name>
<dbReference type="InParanoid" id="A0A078A223"/>
<dbReference type="Proteomes" id="UP000039865">
    <property type="component" value="Unassembled WGS sequence"/>
</dbReference>
<dbReference type="PANTHER" id="PTHR15092:SF22">
    <property type="entry name" value="POLY(A)-SPECIFIC RIBONUCLEASE PNLDC1"/>
    <property type="match status" value="1"/>
</dbReference>
<dbReference type="InterPro" id="IPR006941">
    <property type="entry name" value="RNase_CAF1"/>
</dbReference>
<keyword evidence="3" id="KW-1185">Reference proteome</keyword>
<dbReference type="Pfam" id="PF04857">
    <property type="entry name" value="CAF1"/>
    <property type="match status" value="1"/>
</dbReference>
<reference evidence="2 3" key="1">
    <citation type="submission" date="2014-06" db="EMBL/GenBank/DDBJ databases">
        <authorList>
            <person name="Swart Estienne"/>
        </authorList>
    </citation>
    <scope>NUCLEOTIDE SEQUENCE [LARGE SCALE GENOMIC DNA]</scope>
    <source>
        <strain evidence="2 3">130c</strain>
    </source>
</reference>
<gene>
    <name evidence="2" type="primary">Contig6117.g6539</name>
    <name evidence="2" type="ORF">STYLEM_5281</name>
</gene>
<protein>
    <submittedName>
        <fullName evidence="2">Poly-specific ribonuclease parn-like</fullName>
    </submittedName>
</protein>
<dbReference type="AlphaFoldDB" id="A0A078A223"/>
<dbReference type="PANTHER" id="PTHR15092">
    <property type="entry name" value="POLY A -SPECIFIC RIBONUCLEASE/TARGET OF EGR1, MEMBER 1"/>
    <property type="match status" value="1"/>
</dbReference>
<comment type="similarity">
    <text evidence="1">Belongs to the CAF1 family.</text>
</comment>
<dbReference type="GO" id="GO:0000175">
    <property type="term" value="F:3'-5'-RNA exonuclease activity"/>
    <property type="evidence" value="ECO:0007669"/>
    <property type="project" value="TreeGrafter"/>
</dbReference>
<sequence>MGICGFKYIEESQKLECFPFNFYITPQNYDMMQINRKYLINTGSFEFLADNKFDFNKFFYESVGYVSNEQDKIQKSHLNTKGKSDEFYRLSLKNIDQKKTVFLIYNLLRLQTTKEFYLNLDTQNLEMFLTHSQQQDSIYKVKNEENIIQMRINYFIETQRQFQSGKSSAQNGLNYLNGKTYDQWVELENKHRELTSLNIDNLFNDAELIDQMFKDDFNNQSLLEFLSLKSINTIPNKSSESQDRLGFTRVINLMRDLQKPVISHNGIMDLMFLIEKFDKPLPDNIQDFKLRLNSFLPQICDTKHMINSRLDLQNMFPAGSLSDVYQEISSNQERWKYDQTIEINENFDEYKLTGDVYHDAGFDALMTGIVWLKLMTRTHGQNKFMGLNLIMENDNFKLMDLNKIPMASIRASLNLTTSSEVEQQIKEKSVQSESTINNYLTDEKPFLYFLDKLPQRIQVEDLTVLFREKFGVEVKVYRAFNKNYALICDYSLDNDKKMQRLFFNSDNLLEREEIFVTLEDKKSNNDGDSSQIQLRLVMYDKYQKELKERIDMLYKPNLQMPDHMWIINQ</sequence>
<dbReference type="InterPro" id="IPR051181">
    <property type="entry name" value="CAF1_poly(A)_ribonucleases"/>
</dbReference>
<dbReference type="EMBL" id="CCKQ01005127">
    <property type="protein sequence ID" value="CDW76281.1"/>
    <property type="molecule type" value="Genomic_DNA"/>
</dbReference>
<evidence type="ECO:0000313" key="2">
    <source>
        <dbReference type="EMBL" id="CDW76281.1"/>
    </source>
</evidence>
<dbReference type="InterPro" id="IPR012337">
    <property type="entry name" value="RNaseH-like_sf"/>
</dbReference>
<dbReference type="GO" id="GO:0003723">
    <property type="term" value="F:RNA binding"/>
    <property type="evidence" value="ECO:0007669"/>
    <property type="project" value="TreeGrafter"/>
</dbReference>
<evidence type="ECO:0000256" key="1">
    <source>
        <dbReference type="ARBA" id="ARBA00008372"/>
    </source>
</evidence>
<accession>A0A078A223</accession>
<dbReference type="SUPFAM" id="SSF53098">
    <property type="entry name" value="Ribonuclease H-like"/>
    <property type="match status" value="1"/>
</dbReference>
<dbReference type="InterPro" id="IPR036397">
    <property type="entry name" value="RNaseH_sf"/>
</dbReference>
<proteinExistence type="inferred from homology"/>
<evidence type="ECO:0000313" key="3">
    <source>
        <dbReference type="Proteomes" id="UP000039865"/>
    </source>
</evidence>
<dbReference type="Gene3D" id="3.30.420.10">
    <property type="entry name" value="Ribonuclease H-like superfamily/Ribonuclease H"/>
    <property type="match status" value="2"/>
</dbReference>
<dbReference type="OrthoDB" id="414075at2759"/>
<organism evidence="2 3">
    <name type="scientific">Stylonychia lemnae</name>
    <name type="common">Ciliate</name>
    <dbReference type="NCBI Taxonomy" id="5949"/>
    <lineage>
        <taxon>Eukaryota</taxon>
        <taxon>Sar</taxon>
        <taxon>Alveolata</taxon>
        <taxon>Ciliophora</taxon>
        <taxon>Intramacronucleata</taxon>
        <taxon>Spirotrichea</taxon>
        <taxon>Stichotrichia</taxon>
        <taxon>Sporadotrichida</taxon>
        <taxon>Oxytrichidae</taxon>
        <taxon>Stylonychinae</taxon>
        <taxon>Stylonychia</taxon>
    </lineage>
</organism>